<reference evidence="1 2" key="1">
    <citation type="journal article" date="2021" name="Nat. Plants">
        <title>The Taxus genome provides insights into paclitaxel biosynthesis.</title>
        <authorList>
            <person name="Xiong X."/>
            <person name="Gou J."/>
            <person name="Liao Q."/>
            <person name="Li Y."/>
            <person name="Zhou Q."/>
            <person name="Bi G."/>
            <person name="Li C."/>
            <person name="Du R."/>
            <person name="Wang X."/>
            <person name="Sun T."/>
            <person name="Guo L."/>
            <person name="Liang H."/>
            <person name="Lu P."/>
            <person name="Wu Y."/>
            <person name="Zhang Z."/>
            <person name="Ro D.K."/>
            <person name="Shang Y."/>
            <person name="Huang S."/>
            <person name="Yan J."/>
        </authorList>
    </citation>
    <scope>NUCLEOTIDE SEQUENCE [LARGE SCALE GENOMIC DNA]</scope>
    <source>
        <strain evidence="1">Ta-2019</strain>
    </source>
</reference>
<feature type="non-terminal residue" evidence="1">
    <location>
        <position position="49"/>
    </location>
</feature>
<accession>A0AA38CV33</accession>
<proteinExistence type="predicted"/>
<name>A0AA38CV33_TAXCH</name>
<protein>
    <submittedName>
        <fullName evidence="1">Uncharacterized protein</fullName>
    </submittedName>
</protein>
<dbReference type="EMBL" id="JAHRHJ020000009">
    <property type="protein sequence ID" value="KAH9303104.1"/>
    <property type="molecule type" value="Genomic_DNA"/>
</dbReference>
<dbReference type="AlphaFoldDB" id="A0AA38CV33"/>
<dbReference type="SUPFAM" id="SSF56672">
    <property type="entry name" value="DNA/RNA polymerases"/>
    <property type="match status" value="1"/>
</dbReference>
<evidence type="ECO:0000313" key="2">
    <source>
        <dbReference type="Proteomes" id="UP000824469"/>
    </source>
</evidence>
<feature type="non-terminal residue" evidence="1">
    <location>
        <position position="1"/>
    </location>
</feature>
<gene>
    <name evidence="1" type="ORF">KI387_014687</name>
</gene>
<dbReference type="Gene3D" id="3.10.10.10">
    <property type="entry name" value="HIV Type 1 Reverse Transcriptase, subunit A, domain 1"/>
    <property type="match status" value="1"/>
</dbReference>
<keyword evidence="2" id="KW-1185">Reference proteome</keyword>
<organism evidence="1 2">
    <name type="scientific">Taxus chinensis</name>
    <name type="common">Chinese yew</name>
    <name type="synonym">Taxus wallichiana var. chinensis</name>
    <dbReference type="NCBI Taxonomy" id="29808"/>
    <lineage>
        <taxon>Eukaryota</taxon>
        <taxon>Viridiplantae</taxon>
        <taxon>Streptophyta</taxon>
        <taxon>Embryophyta</taxon>
        <taxon>Tracheophyta</taxon>
        <taxon>Spermatophyta</taxon>
        <taxon>Pinopsida</taxon>
        <taxon>Pinidae</taxon>
        <taxon>Conifers II</taxon>
        <taxon>Cupressales</taxon>
        <taxon>Taxaceae</taxon>
        <taxon>Taxus</taxon>
    </lineage>
</organism>
<dbReference type="Proteomes" id="UP000824469">
    <property type="component" value="Unassembled WGS sequence"/>
</dbReference>
<comment type="caution">
    <text evidence="1">The sequence shown here is derived from an EMBL/GenBank/DDBJ whole genome shotgun (WGS) entry which is preliminary data.</text>
</comment>
<evidence type="ECO:0000313" key="1">
    <source>
        <dbReference type="EMBL" id="KAH9303104.1"/>
    </source>
</evidence>
<dbReference type="InterPro" id="IPR043502">
    <property type="entry name" value="DNA/RNA_pol_sf"/>
</dbReference>
<sequence length="49" mass="5786">YNQIEVSPEDQFKTTFTTPWGTFSYSRMPFDLTNALVPLFNGPWFFAFK</sequence>